<evidence type="ECO:0000256" key="14">
    <source>
        <dbReference type="ARBA" id="ARBA00034296"/>
    </source>
</evidence>
<proteinExistence type="inferred from homology"/>
<evidence type="ECO:0000256" key="2">
    <source>
        <dbReference type="ARBA" id="ARBA00004317"/>
    </source>
</evidence>
<name>A0A366S7V2_9HYPO</name>
<feature type="compositionally biased region" description="Basic and acidic residues" evidence="15">
    <location>
        <begin position="606"/>
        <end position="628"/>
    </location>
</feature>
<dbReference type="InterPro" id="IPR011993">
    <property type="entry name" value="PH-like_dom_sf"/>
</dbReference>
<dbReference type="InterPro" id="IPR017975">
    <property type="entry name" value="Tubulin_CS"/>
</dbReference>
<evidence type="ECO:0000256" key="15">
    <source>
        <dbReference type="SAM" id="MobiDB-lite"/>
    </source>
</evidence>
<dbReference type="InterPro" id="IPR002454">
    <property type="entry name" value="Gamma_tubulin"/>
</dbReference>
<comment type="cofactor">
    <cofactor evidence="1">
        <name>Mg(2+)</name>
        <dbReference type="ChEBI" id="CHEBI:18420"/>
    </cofactor>
</comment>
<keyword evidence="6" id="KW-0963">Cytoplasm</keyword>
<feature type="compositionally biased region" description="Acidic residues" evidence="15">
    <location>
        <begin position="443"/>
        <end position="459"/>
    </location>
</feature>
<dbReference type="InterPro" id="IPR000217">
    <property type="entry name" value="Tubulin"/>
</dbReference>
<reference evidence="17 18" key="1">
    <citation type="submission" date="2018-06" db="EMBL/GenBank/DDBJ databases">
        <title>Fusarium incarnatum-equiseti species complex species 28.</title>
        <authorList>
            <person name="Gardiner D.M."/>
        </authorList>
    </citation>
    <scope>NUCLEOTIDE SEQUENCE [LARGE SCALE GENOMIC DNA]</scope>
    <source>
        <strain evidence="17 18">FIESC_28</strain>
    </source>
</reference>
<dbReference type="GO" id="GO:0031122">
    <property type="term" value="P:cytoplasmic microtubule organization"/>
    <property type="evidence" value="ECO:0007669"/>
    <property type="project" value="InterPro"/>
</dbReference>
<feature type="domain" description="RanBD1" evidence="16">
    <location>
        <begin position="1085"/>
        <end position="1210"/>
    </location>
</feature>
<protein>
    <recommendedName>
        <fullName evidence="5">Tubulin gamma chain</fullName>
    </recommendedName>
    <alternativeName>
        <fullName evidence="13">Gamma-tubulin</fullName>
    </alternativeName>
</protein>
<dbReference type="RefSeq" id="XP_031019347.1">
    <property type="nucleotide sequence ID" value="XM_031156566.1"/>
</dbReference>
<feature type="compositionally biased region" description="Polar residues" evidence="15">
    <location>
        <begin position="1002"/>
        <end position="1025"/>
    </location>
</feature>
<dbReference type="Pfam" id="PF00091">
    <property type="entry name" value="Tubulin"/>
    <property type="match status" value="1"/>
</dbReference>
<dbReference type="FunFam" id="3.30.1330.20:FF:000003">
    <property type="entry name" value="Tubulin gamma chain"/>
    <property type="match status" value="1"/>
</dbReference>
<dbReference type="InterPro" id="IPR008280">
    <property type="entry name" value="Tub_FtsZ_C"/>
</dbReference>
<gene>
    <name evidence="17" type="ORF">FIESC28_02417</name>
</gene>
<dbReference type="InterPro" id="IPR037103">
    <property type="entry name" value="Tubulin/FtsZ-like_C"/>
</dbReference>
<feature type="region of interest" description="Disordered" evidence="15">
    <location>
        <begin position="1712"/>
        <end position="1734"/>
    </location>
</feature>
<evidence type="ECO:0000256" key="5">
    <source>
        <dbReference type="ARBA" id="ARBA00018848"/>
    </source>
</evidence>
<feature type="compositionally biased region" description="Polar residues" evidence="15">
    <location>
        <begin position="62"/>
        <end position="100"/>
    </location>
</feature>
<dbReference type="FunFam" id="1.10.287.600:FF:000004">
    <property type="entry name" value="Tubulin gamma chain"/>
    <property type="match status" value="1"/>
</dbReference>
<dbReference type="EMBL" id="QKXC01000051">
    <property type="protein sequence ID" value="RBR24756.1"/>
    <property type="molecule type" value="Genomic_DNA"/>
</dbReference>
<evidence type="ECO:0000256" key="1">
    <source>
        <dbReference type="ARBA" id="ARBA00001946"/>
    </source>
</evidence>
<keyword evidence="7" id="KW-0493">Microtubule</keyword>
<sequence>MVTFSIPGDNELAEAGKSTPRPRPALPFAKRGYVSTPLRNSRLGVPQSAPSRRSLVPRDDQPASSLNRSISTARNIFRASTTSDSPSVTPFSPSIPQSTPKKVFAPGATPEPNRVIRESTAQATPRGMAAKTTSKDLFHMRIEDPDPELSGEVLTRKIPQDWNNKGSIYADQFLSHLCPPEFDDEQRRQFFCILDLRRLKYAANEIFSNKDWKLNVINFAKEFEKSRSIILLRYGLYEFQNVKPSKDVLKRWRREHGLPEPEDENDEPTPTKVTAPKKRKADEEMTKDTEMNGVSNNNKRRAPEPEENVQEQQAPAPTPVPVPASTLGKNKRRSSVSDEGDSQPSKMQKGTASAAKSLFEKIANKSSTTPVGSPLKPSTKFADDNAAAKPNPFAFNKTNGSSSSLARSIFQNPKPTSAAGASGGNIFGYLSDASSAKNSGVDADAESEADSDAEDDSQGDEPSAAASGADTASQAGNGLFGQKTIPASGLAAGSSAPGTRESTPGRSLFDRVTKDTDGQPIRADDKVEAAAEKPATKPVDQTWNPSTTPIKFAPSAPASTGQAGSLFGKATTAPTSSLFANKPTTTSNLFGAAKPAEKASTPSSDQADKTGGDESDKENDEAPKKSMFESKTPAAQPSFGSLFSKPATEPAKTSEPAKPVTNLFGAKPDEKATTAPTTNIFGAVSKPAASSGPAMQSSTLFGAKPSGDEKPATTEAPKTSLFGAPSTSATSGESTTTTSLFGAKPTSTTSNLFGNASTPTAAPLFGAPSSGDATAAKKDAPAADKPAAAPIFSFGAASNGADKLNGAAKPLFGAPQSPKPSGAAGLDGSPMKQDEPSPAKRAFNINGGTASGASAPIFSFGASTTPAAPPSFGGGASGTSTPLFGGASTTPAANNAGASFDSNSSASGSFGFQFGGNSASSSFNNPFSSGNNGGDSGAAPSSGGMFNFGASAAPSGGSSPFQFGGGSNNTAAPAFGANNTPAFGGASGSSGAPGFSFTGASPAQNSTPTFGSNQSAPAFGNSNLQPPAGGSTTGTNTPFSLGGGSSLATTPAAGTPEPSTQAGGTAGGDEEGEKHEQVNLAENLEQDEDVMHDVRAKVLKFVPASEKSDDKKPKSQSPWSTQGVGALRLLKHKETNVVRLLLRAEPRGHIAMNRAVLADMSYTADKKYVKMTTSNEKGDGLETWMIQVKTADMAKELAEALEKNKVHNKKKATLFADRPLTICPGKLSRSKPDSAATAVSSISPATVPVNHTPHVSTSAVCPWPSFLALYSIRYTYKHWPWLTLLPPIVGSQFWQQLCQEHGISQDGNLEDFATEGGDRKDVFYYQSDDTRYIPRAILIDLEPRVINGIQTGPYRNIYNPENFYVGKDGVGAANNWGDGYQSGEAVYEDIMEMIDREADGSDSLEGFMMLHSIAGGTGSGLGSFLLERLNDRFPKKIIQTYSVFPDTTNAGDVVVHPYNSILSMRRLVQNADSVVVLDNGALSHIAADRLHVQEPSFQQTNQLVATVMSASTTTLRYPGYMHNDLVSILASLIPTPRCHFLMTAYTPFTGDQVEQAKTVRKTTVLDVMRRLLQPKNRMVSTVPGKKSCYISILNVIQGEVDPTDVHKSLLRIRERRLATFIPWGPASIQVALTKRSPYIPMSHRVSGLMLANHTSIATLFKRILRQYDGMRKRNAFMEGYKKTAPFSENLNEFDEARQVVADLIGEYEAAEDADYLNPDAGEKPTSAETDRRVA</sequence>
<feature type="compositionally biased region" description="Low complexity" evidence="15">
    <location>
        <begin position="980"/>
        <end position="1001"/>
    </location>
</feature>
<evidence type="ECO:0000256" key="13">
    <source>
        <dbReference type="ARBA" id="ARBA00033229"/>
    </source>
</evidence>
<evidence type="ECO:0000256" key="3">
    <source>
        <dbReference type="ARBA" id="ARBA00009636"/>
    </source>
</evidence>
<dbReference type="GO" id="GO:0000930">
    <property type="term" value="C:gamma-tubulin complex"/>
    <property type="evidence" value="ECO:0007669"/>
    <property type="project" value="InterPro"/>
</dbReference>
<dbReference type="SUPFAM" id="SSF50729">
    <property type="entry name" value="PH domain-like"/>
    <property type="match status" value="1"/>
</dbReference>
<dbReference type="InterPro" id="IPR023123">
    <property type="entry name" value="Tubulin_C"/>
</dbReference>
<feature type="region of interest" description="Disordered" evidence="15">
    <location>
        <begin position="921"/>
        <end position="1076"/>
    </location>
</feature>
<dbReference type="CDD" id="cd02188">
    <property type="entry name" value="gamma_tubulin"/>
    <property type="match status" value="1"/>
</dbReference>
<feature type="compositionally biased region" description="Polar residues" evidence="15">
    <location>
        <begin position="398"/>
        <end position="415"/>
    </location>
</feature>
<feature type="compositionally biased region" description="Polar residues" evidence="15">
    <location>
        <begin position="342"/>
        <end position="351"/>
    </location>
</feature>
<feature type="compositionally biased region" description="Basic and acidic residues" evidence="15">
    <location>
        <begin position="280"/>
        <end position="290"/>
    </location>
</feature>
<evidence type="ECO:0000313" key="17">
    <source>
        <dbReference type="EMBL" id="RBR24756.1"/>
    </source>
</evidence>
<feature type="compositionally biased region" description="Low complexity" evidence="15">
    <location>
        <begin position="921"/>
        <end position="930"/>
    </location>
</feature>
<dbReference type="GeneID" id="41991862"/>
<dbReference type="PANTHER" id="PTHR11588">
    <property type="entry name" value="TUBULIN"/>
    <property type="match status" value="1"/>
</dbReference>
<dbReference type="Gene3D" id="3.30.1330.20">
    <property type="entry name" value="Tubulin/FtsZ, C-terminal domain"/>
    <property type="match status" value="1"/>
</dbReference>
<accession>A0A366S7V2</accession>
<feature type="compositionally biased region" description="Low complexity" evidence="15">
    <location>
        <begin position="892"/>
        <end position="905"/>
    </location>
</feature>
<dbReference type="GO" id="GO:0007020">
    <property type="term" value="P:microtubule nucleation"/>
    <property type="evidence" value="ECO:0007669"/>
    <property type="project" value="InterPro"/>
</dbReference>
<comment type="subunit">
    <text evidence="4">Dimer of alpha and beta chains. A typical microtubule is a hollow water-filled tube with an outer diameter of 25 nm and an inner diameter of 15 nM. Alpha-beta heterodimers associate head-to-tail to form protofilaments running lengthwise along the microtubule wall with the beta-tubulin subunit facing the microtubule plus end conferring a structural polarity. Microtubules usually have 13 protofilaments but different protofilament numbers can be found in some organisms and specialized cells.</text>
</comment>
<comment type="caution">
    <text evidence="17">The sequence shown here is derived from an EMBL/GenBank/DDBJ whole genome shotgun (WGS) entry which is preliminary data.</text>
</comment>
<dbReference type="InterPro" id="IPR018316">
    <property type="entry name" value="Tubulin/FtsZ_2-layer-sand-dom"/>
</dbReference>
<evidence type="ECO:0000259" key="16">
    <source>
        <dbReference type="PROSITE" id="PS50196"/>
    </source>
</evidence>
<dbReference type="Pfam" id="PF00638">
    <property type="entry name" value="Ran_BP1"/>
    <property type="match status" value="1"/>
</dbReference>
<dbReference type="GO" id="GO:0046872">
    <property type="term" value="F:metal ion binding"/>
    <property type="evidence" value="ECO:0007669"/>
    <property type="project" value="UniProtKB-KW"/>
</dbReference>
<dbReference type="GO" id="GO:0005874">
    <property type="term" value="C:microtubule"/>
    <property type="evidence" value="ECO:0007669"/>
    <property type="project" value="UniProtKB-KW"/>
</dbReference>
<evidence type="ECO:0000256" key="8">
    <source>
        <dbReference type="ARBA" id="ARBA00022723"/>
    </source>
</evidence>
<evidence type="ECO:0000256" key="12">
    <source>
        <dbReference type="ARBA" id="ARBA00023212"/>
    </source>
</evidence>
<feature type="compositionally biased region" description="Low complexity" evidence="15">
    <location>
        <begin position="726"/>
        <end position="739"/>
    </location>
</feature>
<comment type="subcellular location">
    <subcellularLocation>
        <location evidence="2">Cytoplasm</location>
        <location evidence="2">Cytoskeleton</location>
        <location evidence="2">Microtubule organizing center</location>
        <location evidence="2">Spindle pole body</location>
    </subcellularLocation>
</comment>
<dbReference type="PRINTS" id="PR01161">
    <property type="entry name" value="TUBULIN"/>
</dbReference>
<dbReference type="PROSITE" id="PS50196">
    <property type="entry name" value="RANBD1"/>
    <property type="match status" value="1"/>
</dbReference>
<dbReference type="SMART" id="SM00160">
    <property type="entry name" value="RanBD"/>
    <property type="match status" value="1"/>
</dbReference>
<feature type="compositionally biased region" description="Polar residues" evidence="15">
    <location>
        <begin position="745"/>
        <end position="760"/>
    </location>
</feature>
<dbReference type="InterPro" id="IPR036525">
    <property type="entry name" value="Tubulin/FtsZ_GTPase_sf"/>
</dbReference>
<evidence type="ECO:0000256" key="7">
    <source>
        <dbReference type="ARBA" id="ARBA00022701"/>
    </source>
</evidence>
<feature type="compositionally biased region" description="Low complexity" evidence="15">
    <location>
        <begin position="937"/>
        <end position="962"/>
    </location>
</feature>
<feature type="region of interest" description="Disordered" evidence="15">
    <location>
        <begin position="804"/>
        <end position="905"/>
    </location>
</feature>
<dbReference type="InterPro" id="IPR003008">
    <property type="entry name" value="Tubulin_FtsZ_GTPase"/>
</dbReference>
<dbReference type="PRINTS" id="PR01164">
    <property type="entry name" value="GAMMATUBULIN"/>
</dbReference>
<keyword evidence="18" id="KW-1185">Reference proteome</keyword>
<evidence type="ECO:0000256" key="9">
    <source>
        <dbReference type="ARBA" id="ARBA00022741"/>
    </source>
</evidence>
<dbReference type="InterPro" id="IPR000156">
    <property type="entry name" value="Ran_bind_dom"/>
</dbReference>
<feature type="compositionally biased region" description="Polar residues" evidence="15">
    <location>
        <begin position="539"/>
        <end position="549"/>
    </location>
</feature>
<comment type="function">
    <text evidence="14">Tubulin is the major constituent of microtubules, a cylinder consisting of laterally associated linear protofilaments composed of alpha- and beta-tubulin heterodimers. Microtubules grow by the addition of GTP-tubulin dimers to the microtubule end, where a stabilizing cap forms. Below the cap, tubulin dimers are in GDP-bound state, owing to GTPase activity of alpha-tubulin.</text>
</comment>
<comment type="similarity">
    <text evidence="3">Belongs to the tubulin family.</text>
</comment>
<dbReference type="SMART" id="SM00864">
    <property type="entry name" value="Tubulin"/>
    <property type="match status" value="1"/>
</dbReference>
<feature type="region of interest" description="Disordered" evidence="15">
    <location>
        <begin position="256"/>
        <end position="785"/>
    </location>
</feature>
<evidence type="ECO:0000256" key="10">
    <source>
        <dbReference type="ARBA" id="ARBA00022842"/>
    </source>
</evidence>
<feature type="compositionally biased region" description="Polar residues" evidence="15">
    <location>
        <begin position="572"/>
        <end position="589"/>
    </location>
</feature>
<dbReference type="OrthoDB" id="10249382at2759"/>
<feature type="region of interest" description="Disordered" evidence="15">
    <location>
        <begin position="1"/>
        <end position="112"/>
    </location>
</feature>
<dbReference type="GO" id="GO:0005525">
    <property type="term" value="F:GTP binding"/>
    <property type="evidence" value="ECO:0007669"/>
    <property type="project" value="UniProtKB-KW"/>
</dbReference>
<evidence type="ECO:0000313" key="18">
    <source>
        <dbReference type="Proteomes" id="UP000253153"/>
    </source>
</evidence>
<dbReference type="Gene3D" id="1.10.287.600">
    <property type="entry name" value="Helix hairpin bin"/>
    <property type="match status" value="1"/>
</dbReference>
<feature type="compositionally biased region" description="Basic and acidic residues" evidence="15">
    <location>
        <begin position="508"/>
        <end position="535"/>
    </location>
</feature>
<keyword evidence="10" id="KW-0460">Magnesium</keyword>
<dbReference type="Pfam" id="PF03953">
    <property type="entry name" value="Tubulin_C"/>
    <property type="match status" value="1"/>
</dbReference>
<dbReference type="CDD" id="cd13170">
    <property type="entry name" value="RanBD_NUP50"/>
    <property type="match status" value="1"/>
</dbReference>
<keyword evidence="8" id="KW-0479">Metal-binding</keyword>
<evidence type="ECO:0000256" key="6">
    <source>
        <dbReference type="ARBA" id="ARBA00022490"/>
    </source>
</evidence>
<dbReference type="SMART" id="SM00865">
    <property type="entry name" value="Tubulin_C"/>
    <property type="match status" value="1"/>
</dbReference>
<dbReference type="Gene3D" id="2.30.29.30">
    <property type="entry name" value="Pleckstrin-homology domain (PH domain)/Phosphotyrosine-binding domain (PTB)"/>
    <property type="match status" value="1"/>
</dbReference>
<feature type="compositionally biased region" description="Low complexity" evidence="15">
    <location>
        <begin position="463"/>
        <end position="475"/>
    </location>
</feature>
<dbReference type="Proteomes" id="UP000253153">
    <property type="component" value="Unassembled WGS sequence"/>
</dbReference>
<keyword evidence="12" id="KW-0206">Cytoskeleton</keyword>
<dbReference type="GO" id="GO:0000278">
    <property type="term" value="P:mitotic cell cycle"/>
    <property type="evidence" value="ECO:0007669"/>
    <property type="project" value="UniProtKB-ARBA"/>
</dbReference>
<dbReference type="PROSITE" id="PS00227">
    <property type="entry name" value="TUBULIN"/>
    <property type="match status" value="1"/>
</dbReference>
<organism evidence="17 18">
    <name type="scientific">Fusarium coffeatum</name>
    <dbReference type="NCBI Taxonomy" id="231269"/>
    <lineage>
        <taxon>Eukaryota</taxon>
        <taxon>Fungi</taxon>
        <taxon>Dikarya</taxon>
        <taxon>Ascomycota</taxon>
        <taxon>Pezizomycotina</taxon>
        <taxon>Sordariomycetes</taxon>
        <taxon>Hypocreomycetidae</taxon>
        <taxon>Hypocreales</taxon>
        <taxon>Nectriaceae</taxon>
        <taxon>Fusarium</taxon>
        <taxon>Fusarium incarnatum-equiseti species complex</taxon>
    </lineage>
</organism>
<dbReference type="SUPFAM" id="SSF55307">
    <property type="entry name" value="Tubulin C-terminal domain-like"/>
    <property type="match status" value="1"/>
</dbReference>
<evidence type="ECO:0000256" key="4">
    <source>
        <dbReference type="ARBA" id="ARBA00011747"/>
    </source>
</evidence>
<feature type="compositionally biased region" description="Low complexity" evidence="15">
    <location>
        <begin position="384"/>
        <end position="397"/>
    </location>
</feature>
<keyword evidence="9" id="KW-0547">Nucleotide-binding</keyword>
<dbReference type="SUPFAM" id="SSF52490">
    <property type="entry name" value="Tubulin nucleotide-binding domain-like"/>
    <property type="match status" value="1"/>
</dbReference>
<dbReference type="FunFam" id="3.40.50.1440:FF:000012">
    <property type="entry name" value="Tubulin gamma chain"/>
    <property type="match status" value="1"/>
</dbReference>
<evidence type="ECO:0000256" key="11">
    <source>
        <dbReference type="ARBA" id="ARBA00023134"/>
    </source>
</evidence>
<keyword evidence="11" id="KW-0342">GTP-binding</keyword>
<feature type="compositionally biased region" description="Low complexity" evidence="15">
    <location>
        <begin position="486"/>
        <end position="498"/>
    </location>
</feature>
<dbReference type="GO" id="GO:0005816">
    <property type="term" value="C:spindle pole body"/>
    <property type="evidence" value="ECO:0007669"/>
    <property type="project" value="UniProtKB-SubCell"/>
</dbReference>
<dbReference type="Gene3D" id="3.40.50.1440">
    <property type="entry name" value="Tubulin/FtsZ, GTPase domain"/>
    <property type="match status" value="1"/>
</dbReference>